<dbReference type="Pfam" id="PF01569">
    <property type="entry name" value="PAP2"/>
    <property type="match status" value="1"/>
</dbReference>
<keyword evidence="1" id="KW-0812">Transmembrane</keyword>
<sequence length="236" mass="24905">MLTRPRRRALLRAGAFALVASVPTLVLAYLVRAEAPGLLDLDVSVVEATTTFTREHPAVETAATVWSEVFEPRYVNLAGAVLALWVWRRHGLATRALWAVGTLLASWGVAVLAKQVVGRARPVVEDALVHAPGFSFPSGHATASATAAVTLTLLVWPVLGPRARVVVPLVAGSVVVLTSLDRLLLGAHFPSDVVAGCLLGATLSTASYLGYVGWNPQHPGDLPEPDHGPTRPAKDS</sequence>
<evidence type="ECO:0000313" key="3">
    <source>
        <dbReference type="EMBL" id="PJJ77888.1"/>
    </source>
</evidence>
<gene>
    <name evidence="3" type="ORF">CLV28_1114</name>
</gene>
<dbReference type="InterPro" id="IPR036938">
    <property type="entry name" value="PAP2/HPO_sf"/>
</dbReference>
<dbReference type="RefSeq" id="WP_100422185.1">
    <property type="nucleotide sequence ID" value="NZ_BOOX01000010.1"/>
</dbReference>
<dbReference type="SMART" id="SM00014">
    <property type="entry name" value="acidPPc"/>
    <property type="match status" value="1"/>
</dbReference>
<evidence type="ECO:0000259" key="2">
    <source>
        <dbReference type="SMART" id="SM00014"/>
    </source>
</evidence>
<accession>A0A2M9D1L9</accession>
<keyword evidence="1" id="KW-1133">Transmembrane helix</keyword>
<dbReference type="Proteomes" id="UP000231693">
    <property type="component" value="Unassembled WGS sequence"/>
</dbReference>
<dbReference type="Gene3D" id="1.20.144.10">
    <property type="entry name" value="Phosphatidic acid phosphatase type 2/haloperoxidase"/>
    <property type="match status" value="1"/>
</dbReference>
<evidence type="ECO:0000313" key="4">
    <source>
        <dbReference type="Proteomes" id="UP000231693"/>
    </source>
</evidence>
<organism evidence="3 4">
    <name type="scientific">Sediminihabitans luteus</name>
    <dbReference type="NCBI Taxonomy" id="1138585"/>
    <lineage>
        <taxon>Bacteria</taxon>
        <taxon>Bacillati</taxon>
        <taxon>Actinomycetota</taxon>
        <taxon>Actinomycetes</taxon>
        <taxon>Micrococcales</taxon>
        <taxon>Cellulomonadaceae</taxon>
        <taxon>Sediminihabitans</taxon>
    </lineage>
</organism>
<dbReference type="PANTHER" id="PTHR14969:SF13">
    <property type="entry name" value="AT30094P"/>
    <property type="match status" value="1"/>
</dbReference>
<proteinExistence type="predicted"/>
<dbReference type="PANTHER" id="PTHR14969">
    <property type="entry name" value="SPHINGOSINE-1-PHOSPHATE PHOSPHOHYDROLASE"/>
    <property type="match status" value="1"/>
</dbReference>
<keyword evidence="1" id="KW-0472">Membrane</keyword>
<dbReference type="OrthoDB" id="5289372at2"/>
<keyword evidence="4" id="KW-1185">Reference proteome</keyword>
<protein>
    <submittedName>
        <fullName evidence="3">Undecaprenyl-diphosphatase</fullName>
    </submittedName>
</protein>
<dbReference type="EMBL" id="PGFE01000001">
    <property type="protein sequence ID" value="PJJ77888.1"/>
    <property type="molecule type" value="Genomic_DNA"/>
</dbReference>
<dbReference type="InterPro" id="IPR000326">
    <property type="entry name" value="PAP2/HPO"/>
</dbReference>
<feature type="domain" description="Phosphatidic acid phosphatase type 2/haloperoxidase" evidence="2">
    <location>
        <begin position="95"/>
        <end position="208"/>
    </location>
</feature>
<name>A0A2M9D1L9_9CELL</name>
<feature type="transmembrane region" description="Helical" evidence="1">
    <location>
        <begin position="96"/>
        <end position="113"/>
    </location>
</feature>
<evidence type="ECO:0000256" key="1">
    <source>
        <dbReference type="SAM" id="Phobius"/>
    </source>
</evidence>
<comment type="caution">
    <text evidence="3">The sequence shown here is derived from an EMBL/GenBank/DDBJ whole genome shotgun (WGS) entry which is preliminary data.</text>
</comment>
<dbReference type="AlphaFoldDB" id="A0A2M9D1L9"/>
<reference evidence="3 4" key="1">
    <citation type="submission" date="2017-11" db="EMBL/GenBank/DDBJ databases">
        <title>Genomic Encyclopedia of Archaeal and Bacterial Type Strains, Phase II (KMG-II): From Individual Species to Whole Genera.</title>
        <authorList>
            <person name="Goeker M."/>
        </authorList>
    </citation>
    <scope>NUCLEOTIDE SEQUENCE [LARGE SCALE GENOMIC DNA]</scope>
    <source>
        <strain evidence="3 4">DSM 25478</strain>
    </source>
</reference>
<dbReference type="SUPFAM" id="SSF48317">
    <property type="entry name" value="Acid phosphatase/Vanadium-dependent haloperoxidase"/>
    <property type="match status" value="1"/>
</dbReference>